<accession>A0A2C9LPV4</accession>
<name>A0A2C9LPV4_BIOGL</name>
<dbReference type="PANTHER" id="PTHR11533">
    <property type="entry name" value="PROTEASE M1 ZINC METALLOPROTEASE"/>
    <property type="match status" value="1"/>
</dbReference>
<dbReference type="GO" id="GO:0016020">
    <property type="term" value="C:membrane"/>
    <property type="evidence" value="ECO:0007669"/>
    <property type="project" value="TreeGrafter"/>
</dbReference>
<gene>
    <name evidence="4" type="primary">106075181</name>
</gene>
<dbReference type="OrthoDB" id="510539at2759"/>
<dbReference type="Gene3D" id="1.10.390.10">
    <property type="entry name" value="Neutral Protease Domain 2"/>
    <property type="match status" value="1"/>
</dbReference>
<dbReference type="FunFam" id="2.60.40.1910:FF:000006">
    <property type="entry name" value="Aminopeptidase"/>
    <property type="match status" value="1"/>
</dbReference>
<dbReference type="AlphaFoldDB" id="A0A2C9LPV4"/>
<evidence type="ECO:0000259" key="3">
    <source>
        <dbReference type="Pfam" id="PF11838"/>
    </source>
</evidence>
<dbReference type="Gene3D" id="2.60.40.1910">
    <property type="match status" value="1"/>
</dbReference>
<comment type="similarity">
    <text evidence="1">Belongs to the peptidase M1 family.</text>
</comment>
<protein>
    <recommendedName>
        <fullName evidence="6">Peptidase M1 membrane alanine aminopeptidase domain-containing protein</fullName>
    </recommendedName>
</protein>
<dbReference type="PANTHER" id="PTHR11533:SF294">
    <property type="entry name" value="THYROTROPIN-RELEASING HORMONE-DEGRADING ECTOENZYME"/>
    <property type="match status" value="1"/>
</dbReference>
<dbReference type="EnsemblMetazoa" id="BGLB033614-RA">
    <property type="protein sequence ID" value="BGLB033614-PA"/>
    <property type="gene ID" value="BGLB033614"/>
</dbReference>
<dbReference type="GO" id="GO:0008270">
    <property type="term" value="F:zinc ion binding"/>
    <property type="evidence" value="ECO:0007669"/>
    <property type="project" value="InterPro"/>
</dbReference>
<evidence type="ECO:0000313" key="4">
    <source>
        <dbReference type="EnsemblMetazoa" id="BGLB033614-PA"/>
    </source>
</evidence>
<dbReference type="VEuPathDB" id="VectorBase:BGLAX_040265"/>
<dbReference type="GO" id="GO:0042277">
    <property type="term" value="F:peptide binding"/>
    <property type="evidence" value="ECO:0007669"/>
    <property type="project" value="TreeGrafter"/>
</dbReference>
<dbReference type="Gene3D" id="1.25.50.20">
    <property type="match status" value="1"/>
</dbReference>
<evidence type="ECO:0000256" key="1">
    <source>
        <dbReference type="ARBA" id="ARBA00010136"/>
    </source>
</evidence>
<dbReference type="InterPro" id="IPR050344">
    <property type="entry name" value="Peptidase_M1_aminopeptidases"/>
</dbReference>
<dbReference type="GO" id="GO:0070006">
    <property type="term" value="F:metalloaminopeptidase activity"/>
    <property type="evidence" value="ECO:0007669"/>
    <property type="project" value="TreeGrafter"/>
</dbReference>
<dbReference type="SUPFAM" id="SSF55486">
    <property type="entry name" value="Metalloproteases ('zincins'), catalytic domain"/>
    <property type="match status" value="1"/>
</dbReference>
<organism evidence="4 5">
    <name type="scientific">Biomphalaria glabrata</name>
    <name type="common">Bloodfluke planorb</name>
    <name type="synonym">Freshwater snail</name>
    <dbReference type="NCBI Taxonomy" id="6526"/>
    <lineage>
        <taxon>Eukaryota</taxon>
        <taxon>Metazoa</taxon>
        <taxon>Spiralia</taxon>
        <taxon>Lophotrochozoa</taxon>
        <taxon>Mollusca</taxon>
        <taxon>Gastropoda</taxon>
        <taxon>Heterobranchia</taxon>
        <taxon>Euthyneura</taxon>
        <taxon>Panpulmonata</taxon>
        <taxon>Hygrophila</taxon>
        <taxon>Lymnaeoidea</taxon>
        <taxon>Planorbidae</taxon>
        <taxon>Biomphalaria</taxon>
    </lineage>
</organism>
<sequence length="252" mass="29006">MVSSHPIYVPVGHTDEIFAIFDTISYVKGAAVIRMMKHFLGDETFTKGMSLYLTSNQYSDASHDDLWASLTEQVVLDNKTLDVKEVMDTWILQMNYPLVTVTRDDNSNATLRVRQERFLLNRNAADPGKYTSPFNYTWNIPLTFASSLTVNFDPTEEDVYWLWKDEESKSISYGDLAPSDSDMSWFICNVDLIGFYRVNYDLSNWQALAKQLKTDHSVIPIVNRLQLINDAWNLYKSGYLELETAFLNYGIP</sequence>
<evidence type="ECO:0000313" key="5">
    <source>
        <dbReference type="Proteomes" id="UP000076420"/>
    </source>
</evidence>
<dbReference type="VEuPathDB" id="VectorBase:BGLB033614"/>
<dbReference type="Pfam" id="PF01433">
    <property type="entry name" value="Peptidase_M1"/>
    <property type="match status" value="1"/>
</dbReference>
<dbReference type="GO" id="GO:0043171">
    <property type="term" value="P:peptide catabolic process"/>
    <property type="evidence" value="ECO:0007669"/>
    <property type="project" value="TreeGrafter"/>
</dbReference>
<feature type="domain" description="Peptidase M1 membrane alanine aminopeptidase" evidence="2">
    <location>
        <begin position="3"/>
        <end position="90"/>
    </location>
</feature>
<dbReference type="InterPro" id="IPR014782">
    <property type="entry name" value="Peptidase_M1_dom"/>
</dbReference>
<reference evidence="4" key="1">
    <citation type="submission" date="2020-05" db="UniProtKB">
        <authorList>
            <consortium name="EnsemblMetazoa"/>
        </authorList>
    </citation>
    <scope>IDENTIFICATION</scope>
    <source>
        <strain evidence="4">BB02</strain>
    </source>
</reference>
<dbReference type="Proteomes" id="UP000076420">
    <property type="component" value="Unassembled WGS sequence"/>
</dbReference>
<evidence type="ECO:0008006" key="6">
    <source>
        <dbReference type="Google" id="ProtNLM"/>
    </source>
</evidence>
<dbReference type="KEGG" id="bgt:106075181"/>
<dbReference type="GO" id="GO:0006508">
    <property type="term" value="P:proteolysis"/>
    <property type="evidence" value="ECO:0007669"/>
    <property type="project" value="TreeGrafter"/>
</dbReference>
<dbReference type="STRING" id="6526.A0A2C9LPV4"/>
<dbReference type="InterPro" id="IPR027268">
    <property type="entry name" value="Peptidase_M4/M1_CTD_sf"/>
</dbReference>
<proteinExistence type="inferred from homology"/>
<dbReference type="GO" id="GO:0005615">
    <property type="term" value="C:extracellular space"/>
    <property type="evidence" value="ECO:0007669"/>
    <property type="project" value="TreeGrafter"/>
</dbReference>
<dbReference type="Pfam" id="PF11838">
    <property type="entry name" value="ERAP1_C"/>
    <property type="match status" value="1"/>
</dbReference>
<evidence type="ECO:0000259" key="2">
    <source>
        <dbReference type="Pfam" id="PF01433"/>
    </source>
</evidence>
<dbReference type="InterPro" id="IPR024571">
    <property type="entry name" value="ERAP1-like_C_dom"/>
</dbReference>
<feature type="domain" description="ERAP1-like C-terminal" evidence="3">
    <location>
        <begin position="185"/>
        <end position="246"/>
    </location>
</feature>
<dbReference type="GO" id="GO:0005737">
    <property type="term" value="C:cytoplasm"/>
    <property type="evidence" value="ECO:0007669"/>
    <property type="project" value="TreeGrafter"/>
</dbReference>